<comment type="caution">
    <text evidence="2">The sequence shown here is derived from an EMBL/GenBank/DDBJ whole genome shotgun (WGS) entry which is preliminary data.</text>
</comment>
<name>A0ABR6XY09_9FLAO</name>
<sequence>MKLAIVTAYPPSKVTLNEYAYHLVKQFRQKEDVTELILLTDRTEGKKDLEFTEDGCKITVKECWSFNSYKNLFSVTKAINHTQPDAVLFNLQFMKFGDKKIAAALGLMLPLVCKLKKIPNIVLLHNILEEVDLGSAGFTSNKLMQKIYGFIGTSLTKLILKADVVAVTMQKYVEILELKYLKTNVKLIPHGTFEIPEEPDYTLPSGPLKIMTFGKFGTYKKVEGMIEAVALVRERTNLELEVVIAGTDNPNVPGYLAKVQEDYKHIPDVRYTGYVEEDEVPTLFNESAVVVFPYTSTTGSSGVLHQAGSYGKAVVMPDLGDLALLIQDEGYRGEFFEPTSVESLANAIEAIVINERYRLELARTNYKAATAHPMSQIADMYLEEFQNIIERKSNRSAVFTA</sequence>
<dbReference type="Proteomes" id="UP000607435">
    <property type="component" value="Unassembled WGS sequence"/>
</dbReference>
<protein>
    <submittedName>
        <fullName evidence="2">Glycosyltransferase</fullName>
    </submittedName>
</protein>
<evidence type="ECO:0000313" key="2">
    <source>
        <dbReference type="EMBL" id="MBC3845368.1"/>
    </source>
</evidence>
<evidence type="ECO:0000313" key="3">
    <source>
        <dbReference type="Proteomes" id="UP000607435"/>
    </source>
</evidence>
<keyword evidence="3" id="KW-1185">Reference proteome</keyword>
<accession>A0ABR6XY09</accession>
<dbReference type="RefSeq" id="WP_186844480.1">
    <property type="nucleotide sequence ID" value="NZ_JACOME010000001.1"/>
</dbReference>
<dbReference type="EMBL" id="JACOME010000001">
    <property type="protein sequence ID" value="MBC3845368.1"/>
    <property type="molecule type" value="Genomic_DNA"/>
</dbReference>
<gene>
    <name evidence="2" type="ORF">H6H04_03160</name>
</gene>
<keyword evidence="1" id="KW-0808">Transferase</keyword>
<dbReference type="SUPFAM" id="SSF53756">
    <property type="entry name" value="UDP-Glycosyltransferase/glycogen phosphorylase"/>
    <property type="match status" value="1"/>
</dbReference>
<dbReference type="PANTHER" id="PTHR46401:SF2">
    <property type="entry name" value="GLYCOSYLTRANSFERASE WBBK-RELATED"/>
    <property type="match status" value="1"/>
</dbReference>
<reference evidence="2 3" key="1">
    <citation type="submission" date="2020-08" db="EMBL/GenBank/DDBJ databases">
        <title>Winogradskyella ouciana sp. nov., isolated from the hadal seawater of the Mariana Trench.</title>
        <authorList>
            <person name="He X."/>
        </authorList>
    </citation>
    <scope>NUCLEOTIDE SEQUENCE [LARGE SCALE GENOMIC DNA]</scope>
    <source>
        <strain evidence="2 3">KCTC 22026</strain>
    </source>
</reference>
<proteinExistence type="predicted"/>
<dbReference type="Pfam" id="PF13692">
    <property type="entry name" value="Glyco_trans_1_4"/>
    <property type="match status" value="1"/>
</dbReference>
<dbReference type="Gene3D" id="3.40.50.2000">
    <property type="entry name" value="Glycogen Phosphorylase B"/>
    <property type="match status" value="2"/>
</dbReference>
<organism evidence="2 3">
    <name type="scientific">Winogradskyella echinorum</name>
    <dbReference type="NCBI Taxonomy" id="538189"/>
    <lineage>
        <taxon>Bacteria</taxon>
        <taxon>Pseudomonadati</taxon>
        <taxon>Bacteroidota</taxon>
        <taxon>Flavobacteriia</taxon>
        <taxon>Flavobacteriales</taxon>
        <taxon>Flavobacteriaceae</taxon>
        <taxon>Winogradskyella</taxon>
    </lineage>
</organism>
<dbReference type="PANTHER" id="PTHR46401">
    <property type="entry name" value="GLYCOSYLTRANSFERASE WBBK-RELATED"/>
    <property type="match status" value="1"/>
</dbReference>
<evidence type="ECO:0000256" key="1">
    <source>
        <dbReference type="ARBA" id="ARBA00022679"/>
    </source>
</evidence>